<dbReference type="Pfam" id="PF25559">
    <property type="entry name" value="DUF7931"/>
    <property type="match status" value="1"/>
</dbReference>
<gene>
    <name evidence="2" type="ORF">GCM10007901_43150</name>
</gene>
<keyword evidence="3" id="KW-1185">Reference proteome</keyword>
<evidence type="ECO:0000259" key="1">
    <source>
        <dbReference type="Pfam" id="PF25559"/>
    </source>
</evidence>
<dbReference type="Proteomes" id="UP001156670">
    <property type="component" value="Unassembled WGS sequence"/>
</dbReference>
<dbReference type="InterPro" id="IPR057691">
    <property type="entry name" value="DUF7931"/>
</dbReference>
<proteinExistence type="predicted"/>
<dbReference type="RefSeq" id="WP_284323039.1">
    <property type="nucleotide sequence ID" value="NZ_BSOB01000061.1"/>
</dbReference>
<name>A0ABQ5XTZ5_9GAMM</name>
<comment type="caution">
    <text evidence="2">The sequence shown here is derived from an EMBL/GenBank/DDBJ whole genome shotgun (WGS) entry which is preliminary data.</text>
</comment>
<accession>A0ABQ5XTZ5</accession>
<sequence length="171" mass="18194">MNTPSAVPNEGALAVSGQEAVAAMRLQVLAAARFKLAIHLPTLTSTTLSSPVELAELRRIAISGRGAEIRIVLGDPAAAMRAGHRLLDLAQRLPSAIRIRTPSDNDEESSETNASAWLLNDTAGYLFLPNADSWEGRAALRDGPGLAPLLLQFEQIWERAAPATLVQPLGL</sequence>
<organism evidence="2 3">
    <name type="scientific">Dyella acidisoli</name>
    <dbReference type="NCBI Taxonomy" id="1867834"/>
    <lineage>
        <taxon>Bacteria</taxon>
        <taxon>Pseudomonadati</taxon>
        <taxon>Pseudomonadota</taxon>
        <taxon>Gammaproteobacteria</taxon>
        <taxon>Lysobacterales</taxon>
        <taxon>Rhodanobacteraceae</taxon>
        <taxon>Dyella</taxon>
    </lineage>
</organism>
<protein>
    <recommendedName>
        <fullName evidence="1">DUF7931 domain-containing protein</fullName>
    </recommendedName>
</protein>
<reference evidence="3" key="1">
    <citation type="journal article" date="2019" name="Int. J. Syst. Evol. Microbiol.">
        <title>The Global Catalogue of Microorganisms (GCM) 10K type strain sequencing project: providing services to taxonomists for standard genome sequencing and annotation.</title>
        <authorList>
            <consortium name="The Broad Institute Genomics Platform"/>
            <consortium name="The Broad Institute Genome Sequencing Center for Infectious Disease"/>
            <person name="Wu L."/>
            <person name="Ma J."/>
        </authorList>
    </citation>
    <scope>NUCLEOTIDE SEQUENCE [LARGE SCALE GENOMIC DNA]</scope>
    <source>
        <strain evidence="3">NBRC 111980</strain>
    </source>
</reference>
<evidence type="ECO:0000313" key="2">
    <source>
        <dbReference type="EMBL" id="GLQ95360.1"/>
    </source>
</evidence>
<evidence type="ECO:0000313" key="3">
    <source>
        <dbReference type="Proteomes" id="UP001156670"/>
    </source>
</evidence>
<feature type="domain" description="DUF7931" evidence="1">
    <location>
        <begin position="19"/>
        <end position="165"/>
    </location>
</feature>
<dbReference type="EMBL" id="BSOB01000061">
    <property type="protein sequence ID" value="GLQ95360.1"/>
    <property type="molecule type" value="Genomic_DNA"/>
</dbReference>